<name>A0A7S1TF28_9RHOD</name>
<gene>
    <name evidence="1" type="ORF">CCAE0312_LOCUS6904</name>
</gene>
<reference evidence="1" key="1">
    <citation type="submission" date="2021-01" db="EMBL/GenBank/DDBJ databases">
        <authorList>
            <person name="Corre E."/>
            <person name="Pelletier E."/>
            <person name="Niang G."/>
            <person name="Scheremetjew M."/>
            <person name="Finn R."/>
            <person name="Kale V."/>
            <person name="Holt S."/>
            <person name="Cochrane G."/>
            <person name="Meng A."/>
            <person name="Brown T."/>
            <person name="Cohen L."/>
        </authorList>
    </citation>
    <scope>NUCLEOTIDE SEQUENCE</scope>
    <source>
        <strain evidence="1">SAG 36.94</strain>
    </source>
</reference>
<evidence type="ECO:0000313" key="1">
    <source>
        <dbReference type="EMBL" id="CAD9234814.1"/>
    </source>
</evidence>
<dbReference type="EMBL" id="HBGH01012400">
    <property type="protein sequence ID" value="CAD9234814.1"/>
    <property type="molecule type" value="Transcribed_RNA"/>
</dbReference>
<protein>
    <submittedName>
        <fullName evidence="1">Uncharacterized protein</fullName>
    </submittedName>
</protein>
<proteinExistence type="predicted"/>
<accession>A0A7S1TF28</accession>
<dbReference type="AlphaFoldDB" id="A0A7S1TF28"/>
<organism evidence="1">
    <name type="scientific">Compsopogon caeruleus</name>
    <dbReference type="NCBI Taxonomy" id="31354"/>
    <lineage>
        <taxon>Eukaryota</taxon>
        <taxon>Rhodophyta</taxon>
        <taxon>Compsopogonophyceae</taxon>
        <taxon>Compsopogonales</taxon>
        <taxon>Compsopogonaceae</taxon>
        <taxon>Compsopogon</taxon>
    </lineage>
</organism>
<sequence>MTFPVARSEVVRPVASQRLHPSFTDFIRSFHERHPVEGLEKIRDSRSMGRTKTKQAMKVSSFCHAQQDTWYLTFQENSSRVEGRIVLGTGGVGRESNFWNSKESRVPPHRVTLTAISRGDDKNPSTIEIRLE</sequence>